<dbReference type="Proteomes" id="UP000070328">
    <property type="component" value="Unassembled WGS sequence"/>
</dbReference>
<feature type="compositionally biased region" description="Basic and acidic residues" evidence="4">
    <location>
        <begin position="546"/>
        <end position="558"/>
    </location>
</feature>
<evidence type="ECO:0000313" key="5">
    <source>
        <dbReference type="EMBL" id="KXH26562.1"/>
    </source>
</evidence>
<feature type="compositionally biased region" description="Acidic residues" evidence="4">
    <location>
        <begin position="21"/>
        <end position="32"/>
    </location>
</feature>
<dbReference type="PROSITE" id="PS50297">
    <property type="entry name" value="ANK_REP_REGION"/>
    <property type="match status" value="1"/>
</dbReference>
<dbReference type="SMART" id="SM00248">
    <property type="entry name" value="ANK"/>
    <property type="match status" value="3"/>
</dbReference>
<keyword evidence="5" id="KW-0808">Transferase</keyword>
<dbReference type="InterPro" id="IPR011990">
    <property type="entry name" value="TPR-like_helical_dom_sf"/>
</dbReference>
<dbReference type="InterPro" id="IPR002110">
    <property type="entry name" value="Ankyrin_rpt"/>
</dbReference>
<dbReference type="InterPro" id="IPR050776">
    <property type="entry name" value="Ank_Repeat/CDKN_Inhibitor"/>
</dbReference>
<evidence type="ECO:0000256" key="4">
    <source>
        <dbReference type="SAM" id="MobiDB-lite"/>
    </source>
</evidence>
<dbReference type="GO" id="GO:0005634">
    <property type="term" value="C:nucleus"/>
    <property type="evidence" value="ECO:0007669"/>
    <property type="project" value="TreeGrafter"/>
</dbReference>
<feature type="compositionally biased region" description="Basic and acidic residues" evidence="4">
    <location>
        <begin position="572"/>
        <end position="581"/>
    </location>
</feature>
<dbReference type="AlphaFoldDB" id="A0A135RS98"/>
<sequence>MRSLESDSPSSVSTSNTLEPEFFDEDTEEYVTADESIKSPVSRSRSDDEYYEGSSENSTWRRSYSLYEFENVDEGIQFYEARQASQEEQKGNELDLMQTRLMLGRAYAAAGRNTDAETTLLKAQHWMEDICGWDSVNTIHCTKSLVNIFERLEKHTEAAELYRRATKGVEETLGTEYPWTLDLKNDWACYCARISDLEAAEDLFYEVWESKRHALATMNRKWLRQMEIAVEALREEYDEDGMSIGRAMTHLYFLYTKSRTQENRQHSAEILKKVLRGIGPKWGKRTFRSLEWTRGFIEKWFGMDVKTLADRLGFHDAAGKRAFRKGVESGSEAVVRLFLDLKVRLDAPDDVEKTALHDAAELGHYHVAKLLLDVGADADAIDRNGHVPIDLALKENHESIVRLLIGHNGGILTSFDATTRLLSRKKRRHSDEKHRTGFNATVVHFYDKPGTGDAHRVERLPVEELVWNEAESFDNIFEGKTETECKTEYYPKAEFRWIHLPANCMSWVLYVWLKALQSAGSKAKAEGIEWKKRQFVVGHFLDKRQKSRNDVEQQRIEEQSSTTQSDEDEGDREDRLQDRTENSGIGRVADPSTTSSREIARDKST</sequence>
<proteinExistence type="predicted"/>
<keyword evidence="1" id="KW-0677">Repeat</keyword>
<evidence type="ECO:0000256" key="2">
    <source>
        <dbReference type="ARBA" id="ARBA00023043"/>
    </source>
</evidence>
<keyword evidence="6" id="KW-1185">Reference proteome</keyword>
<dbReference type="SUPFAM" id="SSF48452">
    <property type="entry name" value="TPR-like"/>
    <property type="match status" value="1"/>
</dbReference>
<dbReference type="GO" id="GO:0016301">
    <property type="term" value="F:kinase activity"/>
    <property type="evidence" value="ECO:0007669"/>
    <property type="project" value="UniProtKB-KW"/>
</dbReference>
<organism evidence="5 6">
    <name type="scientific">Colletotrichum simmondsii</name>
    <dbReference type="NCBI Taxonomy" id="703756"/>
    <lineage>
        <taxon>Eukaryota</taxon>
        <taxon>Fungi</taxon>
        <taxon>Dikarya</taxon>
        <taxon>Ascomycota</taxon>
        <taxon>Pezizomycotina</taxon>
        <taxon>Sordariomycetes</taxon>
        <taxon>Hypocreomycetidae</taxon>
        <taxon>Glomerellales</taxon>
        <taxon>Glomerellaceae</taxon>
        <taxon>Colletotrichum</taxon>
        <taxon>Colletotrichum acutatum species complex</taxon>
    </lineage>
</organism>
<dbReference type="PANTHER" id="PTHR24201:SF16">
    <property type="entry name" value="ANKYRIN-1-LIKE-RELATED"/>
    <property type="match status" value="1"/>
</dbReference>
<feature type="repeat" description="ANK" evidence="3">
    <location>
        <begin position="351"/>
        <end position="383"/>
    </location>
</feature>
<feature type="region of interest" description="Disordered" evidence="4">
    <location>
        <begin position="546"/>
        <end position="605"/>
    </location>
</feature>
<keyword evidence="2 3" id="KW-0040">ANK repeat</keyword>
<dbReference type="PANTHER" id="PTHR24201">
    <property type="entry name" value="ANK_REP_REGION DOMAIN-CONTAINING PROTEIN"/>
    <property type="match status" value="1"/>
</dbReference>
<accession>A0A135RS98</accession>
<dbReference type="InterPro" id="IPR036770">
    <property type="entry name" value="Ankyrin_rpt-contain_sf"/>
</dbReference>
<dbReference type="Gene3D" id="1.25.40.10">
    <property type="entry name" value="Tetratricopeptide repeat domain"/>
    <property type="match status" value="1"/>
</dbReference>
<dbReference type="Pfam" id="PF12796">
    <property type="entry name" value="Ank_2"/>
    <property type="match status" value="1"/>
</dbReference>
<feature type="compositionally biased region" description="Low complexity" evidence="4">
    <location>
        <begin position="6"/>
        <end position="15"/>
    </location>
</feature>
<protein>
    <submittedName>
        <fullName evidence="5">Ankyrin repeat and protein kinase domain-containing protein 1</fullName>
    </submittedName>
</protein>
<feature type="region of interest" description="Disordered" evidence="4">
    <location>
        <begin position="1"/>
        <end position="55"/>
    </location>
</feature>
<name>A0A135RS98_9PEZI</name>
<comment type="caution">
    <text evidence="5">The sequence shown here is derived from an EMBL/GenBank/DDBJ whole genome shotgun (WGS) entry which is preliminary data.</text>
</comment>
<evidence type="ECO:0000256" key="3">
    <source>
        <dbReference type="PROSITE-ProRule" id="PRU00023"/>
    </source>
</evidence>
<gene>
    <name evidence="5" type="ORF">CSIM01_02863</name>
</gene>
<dbReference type="EMBL" id="JFBX01000863">
    <property type="protein sequence ID" value="KXH26562.1"/>
    <property type="molecule type" value="Genomic_DNA"/>
</dbReference>
<dbReference type="SUPFAM" id="SSF48403">
    <property type="entry name" value="Ankyrin repeat"/>
    <property type="match status" value="1"/>
</dbReference>
<reference evidence="5 6" key="1">
    <citation type="submission" date="2014-02" db="EMBL/GenBank/DDBJ databases">
        <title>The genome sequence of Colletotrichum simmondsii CBS122122.</title>
        <authorList>
            <person name="Baroncelli R."/>
            <person name="Thon M.R."/>
        </authorList>
    </citation>
    <scope>NUCLEOTIDE SEQUENCE [LARGE SCALE GENOMIC DNA]</scope>
    <source>
        <strain evidence="5 6">CBS122122</strain>
    </source>
</reference>
<dbReference type="Gene3D" id="1.25.40.20">
    <property type="entry name" value="Ankyrin repeat-containing domain"/>
    <property type="match status" value="1"/>
</dbReference>
<dbReference type="PROSITE" id="PS50088">
    <property type="entry name" value="ANK_REPEAT"/>
    <property type="match status" value="1"/>
</dbReference>
<evidence type="ECO:0000313" key="6">
    <source>
        <dbReference type="Proteomes" id="UP000070328"/>
    </source>
</evidence>
<keyword evidence="5" id="KW-0418">Kinase</keyword>
<evidence type="ECO:0000256" key="1">
    <source>
        <dbReference type="ARBA" id="ARBA00022737"/>
    </source>
</evidence>